<sequence>METYEARSNHRIGRLLVPEPLTVLTTSKIHCLTVCRLTQECVAFNHQSVTSTCELLDTYLCESETTQLSLQPNWQYYDLINTQLMEEEQLFQQHDICSDFGHCSYLCGMSGMTWDWTAKKIVNDMCSVTFTGKSTSNLRFLLMTKEDFVSGVYYYRIELSATSSRIKRYNTETMSHDGTILTGNFQNFTMSWCSGRITMAIQGQAPFLDWTDPTPLTILGLAFYAPSSSDNHLFFPHNVIDSYFPLNLETGIKLI</sequence>
<dbReference type="EMBL" id="JAWQEG010004859">
    <property type="protein sequence ID" value="KAK3859944.1"/>
    <property type="molecule type" value="Genomic_DNA"/>
</dbReference>
<protein>
    <recommendedName>
        <fullName evidence="3">Apple domain-containing protein</fullName>
    </recommendedName>
</protein>
<evidence type="ECO:0000313" key="1">
    <source>
        <dbReference type="EMBL" id="KAK3859944.1"/>
    </source>
</evidence>
<proteinExistence type="predicted"/>
<name>A0AAE1JY87_PETCI</name>
<accession>A0AAE1JY87</accession>
<comment type="caution">
    <text evidence="1">The sequence shown here is derived from an EMBL/GenBank/DDBJ whole genome shotgun (WGS) entry which is preliminary data.</text>
</comment>
<organism evidence="1 2">
    <name type="scientific">Petrolisthes cinctipes</name>
    <name type="common">Flat porcelain crab</name>
    <dbReference type="NCBI Taxonomy" id="88211"/>
    <lineage>
        <taxon>Eukaryota</taxon>
        <taxon>Metazoa</taxon>
        <taxon>Ecdysozoa</taxon>
        <taxon>Arthropoda</taxon>
        <taxon>Crustacea</taxon>
        <taxon>Multicrustacea</taxon>
        <taxon>Malacostraca</taxon>
        <taxon>Eumalacostraca</taxon>
        <taxon>Eucarida</taxon>
        <taxon>Decapoda</taxon>
        <taxon>Pleocyemata</taxon>
        <taxon>Anomura</taxon>
        <taxon>Galatheoidea</taxon>
        <taxon>Porcellanidae</taxon>
        <taxon>Petrolisthes</taxon>
    </lineage>
</organism>
<dbReference type="Proteomes" id="UP001286313">
    <property type="component" value="Unassembled WGS sequence"/>
</dbReference>
<gene>
    <name evidence="1" type="ORF">Pcinc_033971</name>
</gene>
<keyword evidence="2" id="KW-1185">Reference proteome</keyword>
<reference evidence="1" key="1">
    <citation type="submission" date="2023-10" db="EMBL/GenBank/DDBJ databases">
        <title>Genome assemblies of two species of porcelain crab, Petrolisthes cinctipes and Petrolisthes manimaculis (Anomura: Porcellanidae).</title>
        <authorList>
            <person name="Angst P."/>
        </authorList>
    </citation>
    <scope>NUCLEOTIDE SEQUENCE</scope>
    <source>
        <strain evidence="1">PB745_01</strain>
        <tissue evidence="1">Gill</tissue>
    </source>
</reference>
<evidence type="ECO:0000313" key="2">
    <source>
        <dbReference type="Proteomes" id="UP001286313"/>
    </source>
</evidence>
<dbReference type="AlphaFoldDB" id="A0AAE1JY87"/>
<evidence type="ECO:0008006" key="3">
    <source>
        <dbReference type="Google" id="ProtNLM"/>
    </source>
</evidence>